<proteinExistence type="predicted"/>
<protein>
    <submittedName>
        <fullName evidence="1">Uncharacterized protein</fullName>
    </submittedName>
</protein>
<reference evidence="2" key="2">
    <citation type="submission" date="2015-01" db="EMBL/GenBank/DDBJ databases">
        <title>Evolutionary Origins and Diversification of the Mycorrhizal Mutualists.</title>
        <authorList>
            <consortium name="DOE Joint Genome Institute"/>
            <consortium name="Mycorrhizal Genomics Consortium"/>
            <person name="Kohler A."/>
            <person name="Kuo A."/>
            <person name="Nagy L.G."/>
            <person name="Floudas D."/>
            <person name="Copeland A."/>
            <person name="Barry K.W."/>
            <person name="Cichocki N."/>
            <person name="Veneault-Fourrey C."/>
            <person name="LaButti K."/>
            <person name="Lindquist E.A."/>
            <person name="Lipzen A."/>
            <person name="Lundell T."/>
            <person name="Morin E."/>
            <person name="Murat C."/>
            <person name="Riley R."/>
            <person name="Ohm R."/>
            <person name="Sun H."/>
            <person name="Tunlid A."/>
            <person name="Henrissat B."/>
            <person name="Grigoriev I.V."/>
            <person name="Hibbett D.S."/>
            <person name="Martin F."/>
        </authorList>
    </citation>
    <scope>NUCLEOTIDE SEQUENCE [LARGE SCALE GENOMIC DNA]</scope>
    <source>
        <strain evidence="2">MAFF 305830</strain>
    </source>
</reference>
<evidence type="ECO:0000313" key="1">
    <source>
        <dbReference type="EMBL" id="KIM28596.1"/>
    </source>
</evidence>
<evidence type="ECO:0000313" key="2">
    <source>
        <dbReference type="Proteomes" id="UP000054097"/>
    </source>
</evidence>
<keyword evidence="2" id="KW-1185">Reference proteome</keyword>
<dbReference type="AlphaFoldDB" id="A0A0C3BB04"/>
<sequence>MIGSILDGDELLRISGDFVFEDKDGEGRGRDGGLRIRLDGFKDNDPRLSFVAVSNTYLQ</sequence>
<dbReference type="EMBL" id="KN824292">
    <property type="protein sequence ID" value="KIM28596.1"/>
    <property type="molecule type" value="Genomic_DNA"/>
</dbReference>
<organism evidence="1 2">
    <name type="scientific">Serendipita vermifera MAFF 305830</name>
    <dbReference type="NCBI Taxonomy" id="933852"/>
    <lineage>
        <taxon>Eukaryota</taxon>
        <taxon>Fungi</taxon>
        <taxon>Dikarya</taxon>
        <taxon>Basidiomycota</taxon>
        <taxon>Agaricomycotina</taxon>
        <taxon>Agaricomycetes</taxon>
        <taxon>Sebacinales</taxon>
        <taxon>Serendipitaceae</taxon>
        <taxon>Serendipita</taxon>
    </lineage>
</organism>
<dbReference type="Proteomes" id="UP000054097">
    <property type="component" value="Unassembled WGS sequence"/>
</dbReference>
<reference evidence="1 2" key="1">
    <citation type="submission" date="2014-04" db="EMBL/GenBank/DDBJ databases">
        <authorList>
            <consortium name="DOE Joint Genome Institute"/>
            <person name="Kuo A."/>
            <person name="Zuccaro A."/>
            <person name="Kohler A."/>
            <person name="Nagy L.G."/>
            <person name="Floudas D."/>
            <person name="Copeland A."/>
            <person name="Barry K.W."/>
            <person name="Cichocki N."/>
            <person name="Veneault-Fourrey C."/>
            <person name="LaButti K."/>
            <person name="Lindquist E.A."/>
            <person name="Lipzen A."/>
            <person name="Lundell T."/>
            <person name="Morin E."/>
            <person name="Murat C."/>
            <person name="Sun H."/>
            <person name="Tunlid A."/>
            <person name="Henrissat B."/>
            <person name="Grigoriev I.V."/>
            <person name="Hibbett D.S."/>
            <person name="Martin F."/>
            <person name="Nordberg H.P."/>
            <person name="Cantor M.N."/>
            <person name="Hua S.X."/>
        </authorList>
    </citation>
    <scope>NUCLEOTIDE SEQUENCE [LARGE SCALE GENOMIC DNA]</scope>
    <source>
        <strain evidence="1 2">MAFF 305830</strain>
    </source>
</reference>
<gene>
    <name evidence="1" type="ORF">M408DRAFT_329368</name>
</gene>
<accession>A0A0C3BB04</accession>
<name>A0A0C3BB04_SERVB</name>
<dbReference type="HOGENOM" id="CLU_2962346_0_0_1"/>